<comment type="similarity">
    <text evidence="2 11">Belongs to the mitochondrial carrier (TC 2.A.29) family.</text>
</comment>
<dbReference type="FunFam" id="1.50.40.10:FF:000028">
    <property type="entry name" value="Solute carrier family 25 member 33"/>
    <property type="match status" value="1"/>
</dbReference>
<feature type="repeat" description="Solcar" evidence="10">
    <location>
        <begin position="274"/>
        <end position="361"/>
    </location>
</feature>
<dbReference type="Gene3D" id="1.50.40.10">
    <property type="entry name" value="Mitochondrial carrier domain"/>
    <property type="match status" value="2"/>
</dbReference>
<dbReference type="GO" id="GO:0015218">
    <property type="term" value="F:pyrimidine nucleotide transmembrane transporter activity"/>
    <property type="evidence" value="ECO:0007669"/>
    <property type="project" value="InterPro"/>
</dbReference>
<dbReference type="PANTHER" id="PTHR45829">
    <property type="entry name" value="MITOCHONDRIAL CARRIER PROTEIN RIM2"/>
    <property type="match status" value="1"/>
</dbReference>
<evidence type="ECO:0000256" key="12">
    <source>
        <dbReference type="SAM" id="MobiDB-lite"/>
    </source>
</evidence>
<dbReference type="Pfam" id="PF00153">
    <property type="entry name" value="Mito_carr"/>
    <property type="match status" value="4"/>
</dbReference>
<dbReference type="GO" id="GO:1990519">
    <property type="term" value="P:pyrimidine nucleotide import into mitochondrion"/>
    <property type="evidence" value="ECO:0007669"/>
    <property type="project" value="TreeGrafter"/>
</dbReference>
<keyword evidence="14" id="KW-1185">Reference proteome</keyword>
<feature type="compositionally biased region" description="Basic residues" evidence="12">
    <location>
        <begin position="196"/>
        <end position="208"/>
    </location>
</feature>
<feature type="compositionally biased region" description="Low complexity" evidence="12">
    <location>
        <begin position="500"/>
        <end position="522"/>
    </location>
</feature>
<evidence type="ECO:0000256" key="1">
    <source>
        <dbReference type="ARBA" id="ARBA00004448"/>
    </source>
</evidence>
<evidence type="ECO:0000256" key="5">
    <source>
        <dbReference type="ARBA" id="ARBA00022737"/>
    </source>
</evidence>
<dbReference type="InterPro" id="IPR018108">
    <property type="entry name" value="MCP_transmembrane"/>
</dbReference>
<dbReference type="GO" id="GO:0005743">
    <property type="term" value="C:mitochondrial inner membrane"/>
    <property type="evidence" value="ECO:0007669"/>
    <property type="project" value="UniProtKB-SubCell"/>
</dbReference>
<evidence type="ECO:0000256" key="6">
    <source>
        <dbReference type="ARBA" id="ARBA00022792"/>
    </source>
</evidence>
<evidence type="ECO:0000256" key="2">
    <source>
        <dbReference type="ARBA" id="ARBA00006375"/>
    </source>
</evidence>
<organism evidence="13 14">
    <name type="scientific">Cotesia glomerata</name>
    <name type="common">Lepidopteran parasitic wasp</name>
    <name type="synonym">Apanteles glomeratus</name>
    <dbReference type="NCBI Taxonomy" id="32391"/>
    <lineage>
        <taxon>Eukaryota</taxon>
        <taxon>Metazoa</taxon>
        <taxon>Ecdysozoa</taxon>
        <taxon>Arthropoda</taxon>
        <taxon>Hexapoda</taxon>
        <taxon>Insecta</taxon>
        <taxon>Pterygota</taxon>
        <taxon>Neoptera</taxon>
        <taxon>Endopterygota</taxon>
        <taxon>Hymenoptera</taxon>
        <taxon>Apocrita</taxon>
        <taxon>Ichneumonoidea</taxon>
        <taxon>Braconidae</taxon>
        <taxon>Microgastrinae</taxon>
        <taxon>Cotesia</taxon>
    </lineage>
</organism>
<feature type="region of interest" description="Disordered" evidence="12">
    <location>
        <begin position="90"/>
        <end position="122"/>
    </location>
</feature>
<evidence type="ECO:0000256" key="7">
    <source>
        <dbReference type="ARBA" id="ARBA00022989"/>
    </source>
</evidence>
<keyword evidence="4 10" id="KW-0812">Transmembrane</keyword>
<protein>
    <recommendedName>
        <fullName evidence="15">Mitochondrial carrier protein Rim2</fullName>
    </recommendedName>
</protein>
<dbReference type="InterPro" id="IPR023395">
    <property type="entry name" value="MCP_dom_sf"/>
</dbReference>
<dbReference type="PROSITE" id="PS50920">
    <property type="entry name" value="SOLCAR"/>
    <property type="match status" value="3"/>
</dbReference>
<evidence type="ECO:0000256" key="10">
    <source>
        <dbReference type="PROSITE-ProRule" id="PRU00282"/>
    </source>
</evidence>
<evidence type="ECO:0000313" key="14">
    <source>
        <dbReference type="Proteomes" id="UP000826195"/>
    </source>
</evidence>
<dbReference type="SUPFAM" id="SSF103506">
    <property type="entry name" value="Mitochondrial carrier"/>
    <property type="match status" value="1"/>
</dbReference>
<comment type="subcellular location">
    <subcellularLocation>
        <location evidence="1">Mitochondrion inner membrane</location>
        <topology evidence="1">Multi-pass membrane protein</topology>
    </subcellularLocation>
</comment>
<dbReference type="PANTHER" id="PTHR45829:SF4">
    <property type="entry name" value="MITOCHONDRIAL CARRIER PROTEIN RIM2"/>
    <property type="match status" value="1"/>
</dbReference>
<feature type="repeat" description="Solcar" evidence="10">
    <location>
        <begin position="157"/>
        <end position="264"/>
    </location>
</feature>
<evidence type="ECO:0000313" key="13">
    <source>
        <dbReference type="EMBL" id="KAH0567532.1"/>
    </source>
</evidence>
<feature type="repeat" description="Solcar" evidence="10">
    <location>
        <begin position="387"/>
        <end position="471"/>
    </location>
</feature>
<evidence type="ECO:0000256" key="4">
    <source>
        <dbReference type="ARBA" id="ARBA00022692"/>
    </source>
</evidence>
<dbReference type="EMBL" id="JAHXZJ010000001">
    <property type="protein sequence ID" value="KAH0567532.1"/>
    <property type="molecule type" value="Genomic_DNA"/>
</dbReference>
<sequence length="532" mass="59381">MSQRDTVIHLVAGGTAGTVGAIVTCPLEVVKTRLQSSTSGFYLLPPSPPASASSSKLSSLSSSVTSSKISENSSRFTPYHQHHQQYYHYHHLHHNHPHKKSQQQQHYHRHHRSWSNNIALGSPPQQKIKRLSTTSGSRYSRYAITTFPSNFSGELYKHFIRVPTATGTATTLTVSSPHLAIINGHKNHETPSPSKPYRHHHHHLHHNHLPSPPSQPSPGLIHCLRYIVKYEGVGALFKGLGPNLVGVAPSRAIYFCTYSQSKSFFNSNLPTAPDSAMVHVFSAACAGFVACTATNPIWFVKTRLQLDHSHNTENRSTAIDCIRKIYRQSGYLGFYKGIVASYVGISETVIHFVIYEAVKSWLIKRRVRDSIKNNNSKEENASSKTSRDFIEFMAAGAFSKTVASCIAYPHEVIRTRLREEGTKYRGFWQTLNVVYTEESIRGLYRGLTTQLVRQIPNTAIMMATYECVVYVLKKKFQPSSEKFNSINNTSAANKNAENLSTNTTTSPITSTSSSSSSQLRYSSKNKQKGELI</sequence>
<comment type="caution">
    <text evidence="13">The sequence shown here is derived from an EMBL/GenBank/DDBJ whole genome shotgun (WGS) entry which is preliminary data.</text>
</comment>
<dbReference type="InterPro" id="IPR049562">
    <property type="entry name" value="SLC25A33/36-like"/>
</dbReference>
<keyword evidence="8" id="KW-0496">Mitochondrion</keyword>
<proteinExistence type="inferred from homology"/>
<evidence type="ECO:0008006" key="15">
    <source>
        <dbReference type="Google" id="ProtNLM"/>
    </source>
</evidence>
<feature type="compositionally biased region" description="Basic residues" evidence="12">
    <location>
        <begin position="90"/>
        <end position="113"/>
    </location>
</feature>
<keyword evidence="6" id="KW-0999">Mitochondrion inner membrane</keyword>
<evidence type="ECO:0000256" key="9">
    <source>
        <dbReference type="ARBA" id="ARBA00023136"/>
    </source>
</evidence>
<accession>A0AAV7J6V8</accession>
<evidence type="ECO:0000256" key="11">
    <source>
        <dbReference type="RuleBase" id="RU000488"/>
    </source>
</evidence>
<dbReference type="AlphaFoldDB" id="A0AAV7J6V8"/>
<keyword evidence="7" id="KW-1133">Transmembrane helix</keyword>
<keyword evidence="9 10" id="KW-0472">Membrane</keyword>
<keyword evidence="3 11" id="KW-0813">Transport</keyword>
<feature type="region of interest" description="Disordered" evidence="12">
    <location>
        <begin position="188"/>
        <end position="215"/>
    </location>
</feature>
<gene>
    <name evidence="13" type="ORF">KQX54_010609</name>
</gene>
<name>A0AAV7J6V8_COTGL</name>
<evidence type="ECO:0000256" key="3">
    <source>
        <dbReference type="ARBA" id="ARBA00022448"/>
    </source>
</evidence>
<dbReference type="Proteomes" id="UP000826195">
    <property type="component" value="Unassembled WGS sequence"/>
</dbReference>
<evidence type="ECO:0000256" key="8">
    <source>
        <dbReference type="ARBA" id="ARBA00023128"/>
    </source>
</evidence>
<reference evidence="13 14" key="1">
    <citation type="journal article" date="2021" name="J. Hered.">
        <title>A chromosome-level genome assembly of the parasitoid wasp, Cotesia glomerata (Hymenoptera: Braconidae).</title>
        <authorList>
            <person name="Pinto B.J."/>
            <person name="Weis J.J."/>
            <person name="Gamble T."/>
            <person name="Ode P.J."/>
            <person name="Paul R."/>
            <person name="Zaspel J.M."/>
        </authorList>
    </citation>
    <scope>NUCLEOTIDE SEQUENCE [LARGE SCALE GENOMIC DNA]</scope>
    <source>
        <strain evidence="13">CgM1</strain>
    </source>
</reference>
<keyword evidence="5" id="KW-0677">Repeat</keyword>
<feature type="region of interest" description="Disordered" evidence="12">
    <location>
        <begin position="493"/>
        <end position="532"/>
    </location>
</feature>